<dbReference type="STRING" id="1798705.A2563_00730"/>
<dbReference type="PROSITE" id="PS51384">
    <property type="entry name" value="FAD_FR"/>
    <property type="match status" value="1"/>
</dbReference>
<feature type="transmembrane region" description="Helical" evidence="9">
    <location>
        <begin position="45"/>
        <end position="68"/>
    </location>
</feature>
<dbReference type="InterPro" id="IPR039261">
    <property type="entry name" value="FNR_nucleotide-bd"/>
</dbReference>
<gene>
    <name evidence="11" type="ORF">A2563_00730</name>
</gene>
<dbReference type="GO" id="GO:0016491">
    <property type="term" value="F:oxidoreductase activity"/>
    <property type="evidence" value="ECO:0007669"/>
    <property type="project" value="UniProtKB-KW"/>
</dbReference>
<dbReference type="InterPro" id="IPR050415">
    <property type="entry name" value="MRET"/>
</dbReference>
<organism evidence="11 12">
    <name type="scientific">Candidatus Magasanikbacteria bacterium RIFOXYD1_FULL_40_23</name>
    <dbReference type="NCBI Taxonomy" id="1798705"/>
    <lineage>
        <taxon>Bacteria</taxon>
        <taxon>Candidatus Magasanikiibacteriota</taxon>
    </lineage>
</organism>
<evidence type="ECO:0000256" key="6">
    <source>
        <dbReference type="ARBA" id="ARBA00023002"/>
    </source>
</evidence>
<keyword evidence="9" id="KW-0472">Membrane</keyword>
<evidence type="ECO:0000313" key="11">
    <source>
        <dbReference type="EMBL" id="OGH92099.1"/>
    </source>
</evidence>
<keyword evidence="9" id="KW-0812">Transmembrane</keyword>
<sequence>MLKIIDNWLNQITMYRLILYYVSGLWFVALVLSIFKLLPYTPVEFVVSAGFIMGICLVANTVFARVFGAPANTESVYATALILILIVSPTKSTSLLPFLGWVAFWSMASKYILAINKKHIFNPAAFAVALMALTINRSANWWVSSIYLLPFVLVGGLLMVRKIRRFDMVLSFFGAALLSIVGLNVLKGNNPLFVLEKILFYSPILFFGFAMLTEPMATPPTRKLRMLYGALIGFLFNPVAHIGSFYFTPEIVLLTGNIFSYIVSPKEKWVLQLKEKVLSAASVYDFWFKTDKKLNFKPGQYMEWTLGHESQDVRGMRRYLTIASSPTEEGLMIGVKFYPNSSSFKQSMLFLNEGDQIIVSQLAGEFVMPKDTSKKLVFIAGGIGITPFRSMIKYMLDKNEKRDVILLYSNRAPSDIAYKDIFDQAEKKLGMKTIYTVTDQPCPKDWTGENCFIDEMMIKKAAPDYKERIFYISGTHAMVVAFVEVLQKMGVPKRNIVQDFFPGF</sequence>
<feature type="transmembrane region" description="Helical" evidence="9">
    <location>
        <begin position="141"/>
        <end position="160"/>
    </location>
</feature>
<dbReference type="GO" id="GO:0046872">
    <property type="term" value="F:metal ion binding"/>
    <property type="evidence" value="ECO:0007669"/>
    <property type="project" value="UniProtKB-KW"/>
</dbReference>
<dbReference type="PANTHER" id="PTHR47354">
    <property type="entry name" value="NADH OXIDOREDUCTASE HCR"/>
    <property type="match status" value="1"/>
</dbReference>
<keyword evidence="6" id="KW-0560">Oxidoreductase</keyword>
<dbReference type="InterPro" id="IPR017938">
    <property type="entry name" value="Riboflavin_synthase-like_b-brl"/>
</dbReference>
<feature type="transmembrane region" description="Helical" evidence="9">
    <location>
        <begin position="226"/>
        <end position="247"/>
    </location>
</feature>
<evidence type="ECO:0000256" key="8">
    <source>
        <dbReference type="ARBA" id="ARBA00023014"/>
    </source>
</evidence>
<keyword evidence="2" id="KW-0285">Flavoprotein</keyword>
<feature type="domain" description="FAD-binding FR-type" evidence="10">
    <location>
        <begin position="264"/>
        <end position="369"/>
    </location>
</feature>
<dbReference type="EMBL" id="MFRA01000008">
    <property type="protein sequence ID" value="OGH92099.1"/>
    <property type="molecule type" value="Genomic_DNA"/>
</dbReference>
<comment type="cofactor">
    <cofactor evidence="1">
        <name>FAD</name>
        <dbReference type="ChEBI" id="CHEBI:57692"/>
    </cofactor>
</comment>
<evidence type="ECO:0000256" key="5">
    <source>
        <dbReference type="ARBA" id="ARBA00022827"/>
    </source>
</evidence>
<evidence type="ECO:0000256" key="2">
    <source>
        <dbReference type="ARBA" id="ARBA00022630"/>
    </source>
</evidence>
<keyword evidence="7" id="KW-0408">Iron</keyword>
<dbReference type="Proteomes" id="UP000176634">
    <property type="component" value="Unassembled WGS sequence"/>
</dbReference>
<keyword evidence="3" id="KW-0001">2Fe-2S</keyword>
<dbReference type="CDD" id="cd00322">
    <property type="entry name" value="FNR_like"/>
    <property type="match status" value="1"/>
</dbReference>
<dbReference type="PRINTS" id="PR00410">
    <property type="entry name" value="PHEHYDRXLASE"/>
</dbReference>
<keyword evidence="4" id="KW-0479">Metal-binding</keyword>
<dbReference type="Gene3D" id="3.40.50.80">
    <property type="entry name" value="Nucleotide-binding domain of ferredoxin-NADP reductase (FNR) module"/>
    <property type="match status" value="1"/>
</dbReference>
<feature type="transmembrane region" description="Helical" evidence="9">
    <location>
        <begin position="18"/>
        <end position="38"/>
    </location>
</feature>
<dbReference type="GO" id="GO:0051537">
    <property type="term" value="F:2 iron, 2 sulfur cluster binding"/>
    <property type="evidence" value="ECO:0007669"/>
    <property type="project" value="UniProtKB-KW"/>
</dbReference>
<evidence type="ECO:0000256" key="4">
    <source>
        <dbReference type="ARBA" id="ARBA00022723"/>
    </source>
</evidence>
<evidence type="ECO:0000256" key="7">
    <source>
        <dbReference type="ARBA" id="ARBA00023004"/>
    </source>
</evidence>
<feature type="transmembrane region" description="Helical" evidence="9">
    <location>
        <begin position="80"/>
        <end position="107"/>
    </location>
</feature>
<accession>A0A1F6P7E6</accession>
<keyword evidence="9" id="KW-1133">Transmembrane helix</keyword>
<reference evidence="11 12" key="1">
    <citation type="journal article" date="2016" name="Nat. Commun.">
        <title>Thousands of microbial genomes shed light on interconnected biogeochemical processes in an aquifer system.</title>
        <authorList>
            <person name="Anantharaman K."/>
            <person name="Brown C.T."/>
            <person name="Hug L.A."/>
            <person name="Sharon I."/>
            <person name="Castelle C.J."/>
            <person name="Probst A.J."/>
            <person name="Thomas B.C."/>
            <person name="Singh A."/>
            <person name="Wilkins M.J."/>
            <person name="Karaoz U."/>
            <person name="Brodie E.L."/>
            <person name="Williams K.H."/>
            <person name="Hubbard S.S."/>
            <person name="Banfield J.F."/>
        </authorList>
    </citation>
    <scope>NUCLEOTIDE SEQUENCE [LARGE SCALE GENOMIC DNA]</scope>
</reference>
<evidence type="ECO:0000256" key="9">
    <source>
        <dbReference type="SAM" id="Phobius"/>
    </source>
</evidence>
<keyword evidence="5" id="KW-0274">FAD</keyword>
<feature type="transmembrane region" description="Helical" evidence="9">
    <location>
        <begin position="198"/>
        <end position="214"/>
    </location>
</feature>
<protein>
    <recommendedName>
        <fullName evidence="10">FAD-binding FR-type domain-containing protein</fullName>
    </recommendedName>
</protein>
<evidence type="ECO:0000313" key="12">
    <source>
        <dbReference type="Proteomes" id="UP000176634"/>
    </source>
</evidence>
<evidence type="ECO:0000256" key="1">
    <source>
        <dbReference type="ARBA" id="ARBA00001974"/>
    </source>
</evidence>
<evidence type="ECO:0000256" key="3">
    <source>
        <dbReference type="ARBA" id="ARBA00022714"/>
    </source>
</evidence>
<dbReference type="InterPro" id="IPR001433">
    <property type="entry name" value="OxRdtase_FAD/NAD-bd"/>
</dbReference>
<dbReference type="Gene3D" id="2.40.30.10">
    <property type="entry name" value="Translation factors"/>
    <property type="match status" value="1"/>
</dbReference>
<dbReference type="SUPFAM" id="SSF63380">
    <property type="entry name" value="Riboflavin synthase domain-like"/>
    <property type="match status" value="1"/>
</dbReference>
<dbReference type="PANTHER" id="PTHR47354:SF6">
    <property type="entry name" value="NADH OXIDOREDUCTASE HCR"/>
    <property type="match status" value="1"/>
</dbReference>
<dbReference type="AlphaFoldDB" id="A0A1F6P7E6"/>
<evidence type="ECO:0000259" key="10">
    <source>
        <dbReference type="PROSITE" id="PS51384"/>
    </source>
</evidence>
<comment type="caution">
    <text evidence="11">The sequence shown here is derived from an EMBL/GenBank/DDBJ whole genome shotgun (WGS) entry which is preliminary data.</text>
</comment>
<keyword evidence="8" id="KW-0411">Iron-sulfur</keyword>
<name>A0A1F6P7E6_9BACT</name>
<proteinExistence type="predicted"/>
<feature type="transmembrane region" description="Helical" evidence="9">
    <location>
        <begin position="167"/>
        <end position="186"/>
    </location>
</feature>
<dbReference type="InterPro" id="IPR017927">
    <property type="entry name" value="FAD-bd_FR_type"/>
</dbReference>
<dbReference type="SUPFAM" id="SSF52343">
    <property type="entry name" value="Ferredoxin reductase-like, C-terminal NADP-linked domain"/>
    <property type="match status" value="1"/>
</dbReference>
<dbReference type="Pfam" id="PF00175">
    <property type="entry name" value="NAD_binding_1"/>
    <property type="match status" value="1"/>
</dbReference>